<evidence type="ECO:0000256" key="1">
    <source>
        <dbReference type="ARBA" id="ARBA00006955"/>
    </source>
</evidence>
<dbReference type="SMART" id="SM00385">
    <property type="entry name" value="CYCLIN"/>
    <property type="match status" value="1"/>
</dbReference>
<feature type="domain" description="Cyclin C-terminal" evidence="5">
    <location>
        <begin position="282"/>
        <end position="385"/>
    </location>
</feature>
<organism evidence="6 7">
    <name type="scientific">Brassica cretica</name>
    <name type="common">Mustard</name>
    <dbReference type="NCBI Taxonomy" id="69181"/>
    <lineage>
        <taxon>Eukaryota</taxon>
        <taxon>Viridiplantae</taxon>
        <taxon>Streptophyta</taxon>
        <taxon>Embryophyta</taxon>
        <taxon>Tracheophyta</taxon>
        <taxon>Spermatophyta</taxon>
        <taxon>Magnoliopsida</taxon>
        <taxon>eudicotyledons</taxon>
        <taxon>Gunneridae</taxon>
        <taxon>Pentapetalae</taxon>
        <taxon>rosids</taxon>
        <taxon>malvids</taxon>
        <taxon>Brassicales</taxon>
        <taxon>Brassicaceae</taxon>
        <taxon>Brassiceae</taxon>
        <taxon>Brassica</taxon>
    </lineage>
</organism>
<protein>
    <recommendedName>
        <fullName evidence="8">Cyclin N-terminal domain-containing protein</fullName>
    </recommendedName>
</protein>
<sequence length="396" mass="44158">IQLSNVHQNRWPSFSSSTKSSIAKRLASLENNSSKPSSNMAVTTKKRASLGNITKQNNGSRIPNPSSDLVSTFTISSSLFRLKELFLKSNQIFDVFASGNCSNKSAKLKLAQPTQPSSVKPSISKVTSLPYEQTKLHSPSKSDAASVSMDETMSSCDSYKSPQVEYIDNKQVSAVVSIERKALSNLYITPINCCRRDVLSDMENKDKVVNIDNNDADPHLIAMFVVISTSIFTKKRPATDFMERVKKDVNSTMRGILVDWLVEVLDMESAVLNDLKFEMSAPTTKCFLRRFVRAAHGVHEAPLMQLECMASYIAELSLLEYTMLSHPPSLVAASAIFLLKPELQHYMQYRAMELRGCVKDLQRLSSNAHVFTLPAYKFVAKKFCPSIIPQELFSNS</sequence>
<comment type="similarity">
    <text evidence="1">Belongs to the cyclin family. Cyclin AB subfamily.</text>
</comment>
<dbReference type="SMART" id="SM01332">
    <property type="entry name" value="Cyclin_C"/>
    <property type="match status" value="1"/>
</dbReference>
<evidence type="ECO:0000259" key="5">
    <source>
        <dbReference type="SMART" id="SM01332"/>
    </source>
</evidence>
<proteinExistence type="inferred from homology"/>
<dbReference type="InterPro" id="IPR004367">
    <property type="entry name" value="Cyclin_C-dom"/>
</dbReference>
<gene>
    <name evidence="6" type="ORF">DY000_02052710</name>
</gene>
<dbReference type="SUPFAM" id="SSF47954">
    <property type="entry name" value="Cyclin-like"/>
    <property type="match status" value="1"/>
</dbReference>
<evidence type="ECO:0000256" key="3">
    <source>
        <dbReference type="ARBA" id="ARBA00023306"/>
    </source>
</evidence>
<reference evidence="6 7" key="1">
    <citation type="journal article" date="2020" name="BMC Genomics">
        <title>Intraspecific diversification of the crop wild relative Brassica cretica Lam. using demographic model selection.</title>
        <authorList>
            <person name="Kioukis A."/>
            <person name="Michalopoulou V.A."/>
            <person name="Briers L."/>
            <person name="Pirintsos S."/>
            <person name="Studholme D.J."/>
            <person name="Pavlidis P."/>
            <person name="Sarris P.F."/>
        </authorList>
    </citation>
    <scope>NUCLEOTIDE SEQUENCE [LARGE SCALE GENOMIC DNA]</scope>
    <source>
        <strain evidence="7">cv. PFS-1207/04</strain>
    </source>
</reference>
<dbReference type="Gene3D" id="1.10.472.10">
    <property type="entry name" value="Cyclin-like"/>
    <property type="match status" value="1"/>
</dbReference>
<feature type="domain" description="Cyclin-like" evidence="4">
    <location>
        <begin position="286"/>
        <end position="363"/>
    </location>
</feature>
<dbReference type="Pfam" id="PF02984">
    <property type="entry name" value="Cyclin_C"/>
    <property type="match status" value="1"/>
</dbReference>
<comment type="caution">
    <text evidence="6">The sequence shown here is derived from an EMBL/GenBank/DDBJ whole genome shotgun (WGS) entry which is preliminary data.</text>
</comment>
<evidence type="ECO:0008006" key="8">
    <source>
        <dbReference type="Google" id="ProtNLM"/>
    </source>
</evidence>
<keyword evidence="2" id="KW-0132">Cell division</keyword>
<keyword evidence="3" id="KW-0131">Cell cycle</keyword>
<evidence type="ECO:0000256" key="2">
    <source>
        <dbReference type="ARBA" id="ARBA00022618"/>
    </source>
</evidence>
<evidence type="ECO:0000313" key="6">
    <source>
        <dbReference type="EMBL" id="KAF3495460.1"/>
    </source>
</evidence>
<dbReference type="InterPro" id="IPR036915">
    <property type="entry name" value="Cyclin-like_sf"/>
</dbReference>
<dbReference type="PANTHER" id="PTHR10177">
    <property type="entry name" value="CYCLINS"/>
    <property type="match status" value="1"/>
</dbReference>
<dbReference type="InterPro" id="IPR046965">
    <property type="entry name" value="Cyclin_A/B-like"/>
</dbReference>
<accession>A0ABQ7ACX1</accession>
<name>A0ABQ7ACX1_BRACR</name>
<keyword evidence="7" id="KW-1185">Reference proteome</keyword>
<evidence type="ECO:0000313" key="7">
    <source>
        <dbReference type="Proteomes" id="UP000266723"/>
    </source>
</evidence>
<feature type="non-terminal residue" evidence="6">
    <location>
        <position position="1"/>
    </location>
</feature>
<evidence type="ECO:0000259" key="4">
    <source>
        <dbReference type="SMART" id="SM00385"/>
    </source>
</evidence>
<dbReference type="InterPro" id="IPR013763">
    <property type="entry name" value="Cyclin-like_dom"/>
</dbReference>
<dbReference type="EMBL" id="QGKV02002055">
    <property type="protein sequence ID" value="KAF3495460.1"/>
    <property type="molecule type" value="Genomic_DNA"/>
</dbReference>
<dbReference type="PIRSF" id="PIRSF001771">
    <property type="entry name" value="Cyclin_A_B_D_E"/>
    <property type="match status" value="1"/>
</dbReference>
<dbReference type="InterPro" id="IPR039361">
    <property type="entry name" value="Cyclin"/>
</dbReference>
<dbReference type="Proteomes" id="UP000266723">
    <property type="component" value="Unassembled WGS sequence"/>
</dbReference>